<proteinExistence type="inferred from homology"/>
<feature type="region of interest" description="Disordered" evidence="5">
    <location>
        <begin position="196"/>
        <end position="216"/>
    </location>
</feature>
<dbReference type="AlphaFoldDB" id="A0A1H6C1X9"/>
<dbReference type="SUPFAM" id="SSF52540">
    <property type="entry name" value="P-loop containing nucleoside triphosphate hydrolases"/>
    <property type="match status" value="1"/>
</dbReference>
<dbReference type="Gene3D" id="3.40.50.300">
    <property type="entry name" value="P-loop containing nucleotide triphosphate hydrolases"/>
    <property type="match status" value="1"/>
</dbReference>
<evidence type="ECO:0000256" key="3">
    <source>
        <dbReference type="ARBA" id="ARBA00022801"/>
    </source>
</evidence>
<evidence type="ECO:0000256" key="4">
    <source>
        <dbReference type="ARBA" id="ARBA00023134"/>
    </source>
</evidence>
<dbReference type="PANTHER" id="PTHR42708:SF1">
    <property type="entry name" value="GLIDING MOTILITY PROTEIN MGLA"/>
    <property type="match status" value="1"/>
</dbReference>
<name>A0A1H6C1X9_9GAMM</name>
<protein>
    <submittedName>
        <fullName evidence="6">Signal recognition particle receptor subunit beta, a GTPase</fullName>
    </submittedName>
</protein>
<keyword evidence="7" id="KW-1185">Reference proteome</keyword>
<accession>A0A1H6C1X9</accession>
<keyword evidence="6" id="KW-0675">Receptor</keyword>
<dbReference type="PANTHER" id="PTHR42708">
    <property type="entry name" value="ATP/GTP-BINDING PROTEIN-RELATED"/>
    <property type="match status" value="1"/>
</dbReference>
<dbReference type="Pfam" id="PF03029">
    <property type="entry name" value="ATP_bind_1"/>
    <property type="match status" value="1"/>
</dbReference>
<evidence type="ECO:0000313" key="6">
    <source>
        <dbReference type="EMBL" id="SEG66958.1"/>
    </source>
</evidence>
<gene>
    <name evidence="6" type="ORF">SAMN05444390_10397</name>
</gene>
<dbReference type="InterPro" id="IPR027417">
    <property type="entry name" value="P-loop_NTPase"/>
</dbReference>
<dbReference type="InterPro" id="IPR052705">
    <property type="entry name" value="Gliding_Motility_GTPase"/>
</dbReference>
<dbReference type="InterPro" id="IPR004130">
    <property type="entry name" value="Gpn"/>
</dbReference>
<evidence type="ECO:0000313" key="7">
    <source>
        <dbReference type="Proteomes" id="UP000236745"/>
    </source>
</evidence>
<sequence>MADYKILFTGSVCSGKTTAIRSLSDIETIDTDASVSDSAIRRKQKTTIAMDYGVLEMSDSARLHLYGTPGQERFRFMWQLMMSDLVHDAKALVLLVDNTRNDPFKDIKFYLDEFRDYLVQRQLIIAVTHSDQQAHPDHAYYMNELKNMGIFTTVLFIDARYPDSVLEVIKAVLAEREPSVDWDELGKRLMEHRPPVIEDQSCEASESEQQEQIEQEKKPAEIKLFNAVSLMDAAMNTRGITGAMHLGADRKVLETNISSMQNQAMLKSMVNLVSALEQKVAFLGHIDNLVLCGPEHETLSVFVEERQALGLCSEKELSLSVVKQQAMDLLQWSGE</sequence>
<dbReference type="Proteomes" id="UP000236745">
    <property type="component" value="Unassembled WGS sequence"/>
</dbReference>
<dbReference type="GO" id="GO:0005525">
    <property type="term" value="F:GTP binding"/>
    <property type="evidence" value="ECO:0007669"/>
    <property type="project" value="UniProtKB-KW"/>
</dbReference>
<dbReference type="EMBL" id="FNVQ01000003">
    <property type="protein sequence ID" value="SEG66958.1"/>
    <property type="molecule type" value="Genomic_DNA"/>
</dbReference>
<organism evidence="6 7">
    <name type="scientific">Marinobacterium lutimaris</name>
    <dbReference type="NCBI Taxonomy" id="568106"/>
    <lineage>
        <taxon>Bacteria</taxon>
        <taxon>Pseudomonadati</taxon>
        <taxon>Pseudomonadota</taxon>
        <taxon>Gammaproteobacteria</taxon>
        <taxon>Oceanospirillales</taxon>
        <taxon>Oceanospirillaceae</taxon>
        <taxon>Marinobacterium</taxon>
    </lineage>
</organism>
<keyword evidence="4" id="KW-0342">GTP-binding</keyword>
<evidence type="ECO:0000256" key="5">
    <source>
        <dbReference type="SAM" id="MobiDB-lite"/>
    </source>
</evidence>
<keyword evidence="3" id="KW-0378">Hydrolase</keyword>
<comment type="similarity">
    <text evidence="1">Belongs to the GPN-loop GTPase family.</text>
</comment>
<dbReference type="GO" id="GO:0016787">
    <property type="term" value="F:hydrolase activity"/>
    <property type="evidence" value="ECO:0007669"/>
    <property type="project" value="UniProtKB-KW"/>
</dbReference>
<evidence type="ECO:0000256" key="2">
    <source>
        <dbReference type="ARBA" id="ARBA00022741"/>
    </source>
</evidence>
<dbReference type="OrthoDB" id="4319884at2"/>
<dbReference type="RefSeq" id="WP_104003959.1">
    <property type="nucleotide sequence ID" value="NZ_FNVQ01000003.1"/>
</dbReference>
<evidence type="ECO:0000256" key="1">
    <source>
        <dbReference type="ARBA" id="ARBA00005290"/>
    </source>
</evidence>
<keyword evidence="2" id="KW-0547">Nucleotide-binding</keyword>
<reference evidence="6 7" key="1">
    <citation type="submission" date="2016-10" db="EMBL/GenBank/DDBJ databases">
        <authorList>
            <person name="de Groot N.N."/>
        </authorList>
    </citation>
    <scope>NUCLEOTIDE SEQUENCE [LARGE SCALE GENOMIC DNA]</scope>
    <source>
        <strain evidence="6 7">DSM 22012</strain>
    </source>
</reference>